<accession>A0ABY9BRE0</accession>
<reference evidence="1 2" key="1">
    <citation type="journal article" date="2023" name="Hortic Res">
        <title>The complete reference genome for grapevine (Vitis vinifera L.) genetics and breeding.</title>
        <authorList>
            <person name="Shi X."/>
            <person name="Cao S."/>
            <person name="Wang X."/>
            <person name="Huang S."/>
            <person name="Wang Y."/>
            <person name="Liu Z."/>
            <person name="Liu W."/>
            <person name="Leng X."/>
            <person name="Peng Y."/>
            <person name="Wang N."/>
            <person name="Wang Y."/>
            <person name="Ma Z."/>
            <person name="Xu X."/>
            <person name="Zhang F."/>
            <person name="Xue H."/>
            <person name="Zhong H."/>
            <person name="Wang Y."/>
            <person name="Zhang K."/>
            <person name="Velt A."/>
            <person name="Avia K."/>
            <person name="Holtgrawe D."/>
            <person name="Grimplet J."/>
            <person name="Matus J.T."/>
            <person name="Ware D."/>
            <person name="Wu X."/>
            <person name="Wang H."/>
            <person name="Liu C."/>
            <person name="Fang Y."/>
            <person name="Rustenholz C."/>
            <person name="Cheng Z."/>
            <person name="Xiao H."/>
            <person name="Zhou Y."/>
        </authorList>
    </citation>
    <scope>NUCLEOTIDE SEQUENCE [LARGE SCALE GENOMIC DNA]</scope>
    <source>
        <strain evidence="2">cv. Pinot noir / PN40024</strain>
        <tissue evidence="1">Leaf</tissue>
    </source>
</reference>
<name>A0ABY9BRE0_VITVI</name>
<dbReference type="SUPFAM" id="SSF50630">
    <property type="entry name" value="Acid proteases"/>
    <property type="match status" value="1"/>
</dbReference>
<dbReference type="Proteomes" id="UP001227230">
    <property type="component" value="Chromosome 4"/>
</dbReference>
<evidence type="ECO:0000313" key="2">
    <source>
        <dbReference type="Proteomes" id="UP001227230"/>
    </source>
</evidence>
<dbReference type="EMBL" id="CP126651">
    <property type="protein sequence ID" value="WJZ85416.1"/>
    <property type="molecule type" value="Genomic_DNA"/>
</dbReference>
<evidence type="ECO:0008006" key="3">
    <source>
        <dbReference type="Google" id="ProtNLM"/>
    </source>
</evidence>
<dbReference type="InterPro" id="IPR021109">
    <property type="entry name" value="Peptidase_aspartic_dom_sf"/>
</dbReference>
<evidence type="ECO:0000313" key="1">
    <source>
        <dbReference type="EMBL" id="WJZ85416.1"/>
    </source>
</evidence>
<gene>
    <name evidence="1" type="ORF">VitviT2T_004955</name>
</gene>
<sequence length="82" mass="8959">MTFVNMTRWTYPGSIYTSVMVEMDLDPSRILYILSESQVCLAFEGNSDAIDVAIPGNVQSKTFDVVYDVPGGRVGFTPGGCK</sequence>
<organism evidence="1 2">
    <name type="scientific">Vitis vinifera</name>
    <name type="common">Grape</name>
    <dbReference type="NCBI Taxonomy" id="29760"/>
    <lineage>
        <taxon>Eukaryota</taxon>
        <taxon>Viridiplantae</taxon>
        <taxon>Streptophyta</taxon>
        <taxon>Embryophyta</taxon>
        <taxon>Tracheophyta</taxon>
        <taxon>Spermatophyta</taxon>
        <taxon>Magnoliopsida</taxon>
        <taxon>eudicotyledons</taxon>
        <taxon>Gunneridae</taxon>
        <taxon>Pentapetalae</taxon>
        <taxon>rosids</taxon>
        <taxon>Vitales</taxon>
        <taxon>Vitaceae</taxon>
        <taxon>Viteae</taxon>
        <taxon>Vitis</taxon>
    </lineage>
</organism>
<keyword evidence="2" id="KW-1185">Reference proteome</keyword>
<protein>
    <recommendedName>
        <fullName evidence="3">Peptidase A1 domain-containing protein</fullName>
    </recommendedName>
</protein>
<proteinExistence type="predicted"/>
<dbReference type="Gene3D" id="2.40.70.10">
    <property type="entry name" value="Acid Proteases"/>
    <property type="match status" value="1"/>
</dbReference>